<keyword evidence="1" id="KW-0614">Plasmid</keyword>
<organism evidence="1 2">
    <name type="scientific">Nocardia farcinica (strain IFM 10152)</name>
    <dbReference type="NCBI Taxonomy" id="247156"/>
    <lineage>
        <taxon>Bacteria</taxon>
        <taxon>Bacillati</taxon>
        <taxon>Actinomycetota</taxon>
        <taxon>Actinomycetes</taxon>
        <taxon>Mycobacteriales</taxon>
        <taxon>Nocardiaceae</taxon>
        <taxon>Nocardia</taxon>
    </lineage>
</organism>
<evidence type="ECO:0000313" key="2">
    <source>
        <dbReference type="Proteomes" id="UP000006820"/>
    </source>
</evidence>
<accession>Q5YM30</accession>
<reference evidence="1 2" key="1">
    <citation type="journal article" date="2004" name="Proc. Natl. Acad. Sci. U.S.A.">
        <title>The complete genomic sequence of Nocardia farcinica IFM 10152.</title>
        <authorList>
            <person name="Ishikawa J."/>
            <person name="Yamashita A."/>
            <person name="Mikami Y."/>
            <person name="Hoshino Y."/>
            <person name="Kurita H."/>
            <person name="Hotta K."/>
            <person name="Shiba T."/>
            <person name="Hattori M."/>
        </authorList>
    </citation>
    <scope>NUCLEOTIDE SEQUENCE [LARGE SCALE GENOMIC DNA]</scope>
    <source>
        <strain evidence="1 2">IFM 10152</strain>
        <plasmid evidence="2">Plasmid pNF2</plasmid>
    </source>
</reference>
<gene>
    <name evidence="1" type="ordered locus">PNF2_730</name>
</gene>
<proteinExistence type="predicted"/>
<protein>
    <recommendedName>
        <fullName evidence="3">DUF3307 domain-containing protein</fullName>
    </recommendedName>
</protein>
<evidence type="ECO:0000313" key="1">
    <source>
        <dbReference type="EMBL" id="BAD60761.1"/>
    </source>
</evidence>
<name>Q5YM30_NOCFA</name>
<dbReference type="KEGG" id="nfa:PNF2_730"/>
<dbReference type="Proteomes" id="UP000006820">
    <property type="component" value="Plasmid pNF2"/>
</dbReference>
<dbReference type="AlphaFoldDB" id="Q5YM30"/>
<dbReference type="HOGENOM" id="CLU_114123_1_1_11"/>
<evidence type="ECO:0008006" key="3">
    <source>
        <dbReference type="Google" id="ProtNLM"/>
    </source>
</evidence>
<sequence>MTGAAVFAAVLGTYLVAHQVGDYWVQTDHQAQTKGRPGWSGRWACTKHVATYTLTLALCLATVDWWLGMPVQPAWAAAGLTVSAVTHYWADRRATLAWLADLLGSGGFYRAGTGLATGAAHLDQSWHWLWLGIAALITTGP</sequence>
<dbReference type="RefSeq" id="WP_011212441.1">
    <property type="nucleotide sequence ID" value="NC_006363.1"/>
</dbReference>
<geneLocation type="plasmid" evidence="1 2">
    <name>pNF2</name>
</geneLocation>
<keyword evidence="2" id="KW-1185">Reference proteome</keyword>
<dbReference type="GeneID" id="61136439"/>
<dbReference type="OrthoDB" id="3542456at2"/>
<dbReference type="EMBL" id="AP006620">
    <property type="protein sequence ID" value="BAD60761.1"/>
    <property type="molecule type" value="Genomic_DNA"/>
</dbReference>